<proteinExistence type="predicted"/>
<accession>A0AAN8FMM6</accession>
<dbReference type="Gene3D" id="3.40.50.2300">
    <property type="match status" value="1"/>
</dbReference>
<evidence type="ECO:0000313" key="10">
    <source>
        <dbReference type="Proteomes" id="UP001331761"/>
    </source>
</evidence>
<sequence>AAVYAGQLHDAFYAYAVAVNRTLTSGFPFSSGRHVAGHFRMEFQGVSGKVVLGPNGTRYPTFYFDALDKNYKVQALGSVFVDKFTGVSRFFF</sequence>
<dbReference type="GO" id="GO:0016020">
    <property type="term" value="C:membrane"/>
    <property type="evidence" value="ECO:0007669"/>
    <property type="project" value="UniProtKB-SubCell"/>
</dbReference>
<keyword evidence="10" id="KW-1185">Reference proteome</keyword>
<dbReference type="InterPro" id="IPR028082">
    <property type="entry name" value="Peripla_BP_I"/>
</dbReference>
<name>A0AAN8FMM6_TRICO</name>
<keyword evidence="6" id="KW-0675">Receptor</keyword>
<gene>
    <name evidence="9" type="ORF">GCK32_021918</name>
</gene>
<comment type="subcellular location">
    <subcellularLocation>
        <location evidence="1">Membrane</location>
        <topology evidence="1">Single-pass type I membrane protein</topology>
    </subcellularLocation>
</comment>
<evidence type="ECO:0000256" key="2">
    <source>
        <dbReference type="ARBA" id="ARBA00022692"/>
    </source>
</evidence>
<feature type="domain" description="Receptor ligand binding region" evidence="8">
    <location>
        <begin position="5"/>
        <end position="62"/>
    </location>
</feature>
<dbReference type="SUPFAM" id="SSF53822">
    <property type="entry name" value="Periplasmic binding protein-like I"/>
    <property type="match status" value="1"/>
</dbReference>
<dbReference type="PRINTS" id="PR00255">
    <property type="entry name" value="NATPEPTIDER"/>
</dbReference>
<evidence type="ECO:0000313" key="9">
    <source>
        <dbReference type="EMBL" id="KAK5973138.1"/>
    </source>
</evidence>
<dbReference type="EMBL" id="WIXE01015861">
    <property type="protein sequence ID" value="KAK5973138.1"/>
    <property type="molecule type" value="Genomic_DNA"/>
</dbReference>
<evidence type="ECO:0000256" key="1">
    <source>
        <dbReference type="ARBA" id="ARBA00004479"/>
    </source>
</evidence>
<dbReference type="AlphaFoldDB" id="A0AAN8FMM6"/>
<dbReference type="InterPro" id="IPR001170">
    <property type="entry name" value="ANPR/GUC"/>
</dbReference>
<keyword evidence="2" id="KW-0812">Transmembrane</keyword>
<keyword evidence="5" id="KW-0472">Membrane</keyword>
<evidence type="ECO:0000256" key="3">
    <source>
        <dbReference type="ARBA" id="ARBA00022729"/>
    </source>
</evidence>
<keyword evidence="7" id="KW-0325">Glycoprotein</keyword>
<comment type="caution">
    <text evidence="9">The sequence shown here is derived from an EMBL/GenBank/DDBJ whole genome shotgun (WGS) entry which is preliminary data.</text>
</comment>
<dbReference type="InterPro" id="IPR001828">
    <property type="entry name" value="ANF_lig-bd_rcpt"/>
</dbReference>
<evidence type="ECO:0000256" key="7">
    <source>
        <dbReference type="ARBA" id="ARBA00023180"/>
    </source>
</evidence>
<organism evidence="9 10">
    <name type="scientific">Trichostrongylus colubriformis</name>
    <name type="common">Black scour worm</name>
    <dbReference type="NCBI Taxonomy" id="6319"/>
    <lineage>
        <taxon>Eukaryota</taxon>
        <taxon>Metazoa</taxon>
        <taxon>Ecdysozoa</taxon>
        <taxon>Nematoda</taxon>
        <taxon>Chromadorea</taxon>
        <taxon>Rhabditida</taxon>
        <taxon>Rhabditina</taxon>
        <taxon>Rhabditomorpha</taxon>
        <taxon>Strongyloidea</taxon>
        <taxon>Trichostrongylidae</taxon>
        <taxon>Trichostrongylus</taxon>
    </lineage>
</organism>
<dbReference type="Proteomes" id="UP001331761">
    <property type="component" value="Unassembled WGS sequence"/>
</dbReference>
<keyword evidence="4" id="KW-1133">Transmembrane helix</keyword>
<reference evidence="9 10" key="1">
    <citation type="submission" date="2019-10" db="EMBL/GenBank/DDBJ databases">
        <title>Assembly and Annotation for the nematode Trichostrongylus colubriformis.</title>
        <authorList>
            <person name="Martin J."/>
        </authorList>
    </citation>
    <scope>NUCLEOTIDE SEQUENCE [LARGE SCALE GENOMIC DNA]</scope>
    <source>
        <strain evidence="9">G859</strain>
        <tissue evidence="9">Whole worm</tissue>
    </source>
</reference>
<evidence type="ECO:0000259" key="8">
    <source>
        <dbReference type="Pfam" id="PF01094"/>
    </source>
</evidence>
<evidence type="ECO:0000256" key="4">
    <source>
        <dbReference type="ARBA" id="ARBA00022989"/>
    </source>
</evidence>
<feature type="non-terminal residue" evidence="9">
    <location>
        <position position="1"/>
    </location>
</feature>
<keyword evidence="3" id="KW-0732">Signal</keyword>
<evidence type="ECO:0000256" key="5">
    <source>
        <dbReference type="ARBA" id="ARBA00023136"/>
    </source>
</evidence>
<protein>
    <recommendedName>
        <fullName evidence="8">Receptor ligand binding region domain-containing protein</fullName>
    </recommendedName>
</protein>
<dbReference type="Pfam" id="PF01094">
    <property type="entry name" value="ANF_receptor"/>
    <property type="match status" value="1"/>
</dbReference>
<evidence type="ECO:0000256" key="6">
    <source>
        <dbReference type="ARBA" id="ARBA00023170"/>
    </source>
</evidence>